<dbReference type="SMART" id="SM00746">
    <property type="entry name" value="TRASH"/>
    <property type="match status" value="1"/>
</dbReference>
<keyword evidence="2" id="KW-1185">Reference proteome</keyword>
<dbReference type="Pfam" id="PF04945">
    <property type="entry name" value="YHS"/>
    <property type="match status" value="1"/>
</dbReference>
<dbReference type="STRING" id="1348774.AB433_17260"/>
<reference evidence="1 2" key="1">
    <citation type="submission" date="2015-06" db="EMBL/GenBank/DDBJ databases">
        <authorList>
            <person name="Zeng Y."/>
            <person name="Huang Y."/>
        </authorList>
    </citation>
    <scope>NUCLEOTIDE SEQUENCE [LARGE SCALE GENOMIC DNA]</scope>
    <source>
        <strain evidence="1 2">PQ-2</strain>
    </source>
</reference>
<sequence>MSKGESVIEGTAINPVCGMSVAIEGAEHIATREGAKHYFCSSRCHDQFISDPELYLSGAHPDAVEDVPEGTN</sequence>
<dbReference type="EMBL" id="CP011770">
    <property type="protein sequence ID" value="AKM11335.1"/>
    <property type="molecule type" value="Genomic_DNA"/>
</dbReference>
<dbReference type="AlphaFoldDB" id="A0A0G3XID2"/>
<evidence type="ECO:0000313" key="2">
    <source>
        <dbReference type="Proteomes" id="UP000035287"/>
    </source>
</evidence>
<evidence type="ECO:0000313" key="1">
    <source>
        <dbReference type="EMBL" id="AKM11335.1"/>
    </source>
</evidence>
<accession>A0A0G3XID2</accession>
<proteinExistence type="predicted"/>
<dbReference type="InterPro" id="IPR011017">
    <property type="entry name" value="TRASH_dom"/>
</dbReference>
<gene>
    <name evidence="1" type="ORF">AB433_17260</name>
</gene>
<protein>
    <submittedName>
        <fullName evidence="1">Uncharacterized protein</fullName>
    </submittedName>
</protein>
<dbReference type="PATRIC" id="fig|1348774.3.peg.3627"/>
<dbReference type="KEGG" id="cna:AB433_17260"/>
<dbReference type="GO" id="GO:0016491">
    <property type="term" value="F:oxidoreductase activity"/>
    <property type="evidence" value="ECO:0007669"/>
    <property type="project" value="InterPro"/>
</dbReference>
<dbReference type="InterPro" id="IPR007029">
    <property type="entry name" value="YHS_dom"/>
</dbReference>
<name>A0A0G3XID2_9SPHN</name>
<dbReference type="SUPFAM" id="SSF47240">
    <property type="entry name" value="Ferritin-like"/>
    <property type="match status" value="1"/>
</dbReference>
<dbReference type="InterPro" id="IPR009078">
    <property type="entry name" value="Ferritin-like_SF"/>
</dbReference>
<dbReference type="InterPro" id="IPR012348">
    <property type="entry name" value="RNR-like"/>
</dbReference>
<dbReference type="Gene3D" id="1.10.620.20">
    <property type="entry name" value="Ribonucleotide Reductase, subunit A"/>
    <property type="match status" value="1"/>
</dbReference>
<dbReference type="Proteomes" id="UP000035287">
    <property type="component" value="Chromosome"/>
</dbReference>
<organism evidence="1 2">
    <name type="scientific">Croceicoccus naphthovorans</name>
    <dbReference type="NCBI Taxonomy" id="1348774"/>
    <lineage>
        <taxon>Bacteria</taxon>
        <taxon>Pseudomonadati</taxon>
        <taxon>Pseudomonadota</taxon>
        <taxon>Alphaproteobacteria</taxon>
        <taxon>Sphingomonadales</taxon>
        <taxon>Erythrobacteraceae</taxon>
        <taxon>Croceicoccus</taxon>
    </lineage>
</organism>